<sequence length="50" mass="5494">MPQPIEYEGPCDHCLFCQNDTMPESYVCQDCADEKIADLIAIINSASITG</sequence>
<organism evidence="1">
    <name type="scientific">viral metagenome</name>
    <dbReference type="NCBI Taxonomy" id="1070528"/>
    <lineage>
        <taxon>unclassified sequences</taxon>
        <taxon>metagenomes</taxon>
        <taxon>organismal metagenomes</taxon>
    </lineage>
</organism>
<dbReference type="EMBL" id="MN738912">
    <property type="protein sequence ID" value="QHT30745.1"/>
    <property type="molecule type" value="Genomic_DNA"/>
</dbReference>
<accession>A0A6C0ETY8</accession>
<dbReference type="AlphaFoldDB" id="A0A6C0ETY8"/>
<evidence type="ECO:0000313" key="1">
    <source>
        <dbReference type="EMBL" id="QHT30745.1"/>
    </source>
</evidence>
<reference evidence="1" key="1">
    <citation type="journal article" date="2020" name="Nature">
        <title>Giant virus diversity and host interactions through global metagenomics.</title>
        <authorList>
            <person name="Schulz F."/>
            <person name="Roux S."/>
            <person name="Paez-Espino D."/>
            <person name="Jungbluth S."/>
            <person name="Walsh D.A."/>
            <person name="Denef V.J."/>
            <person name="McMahon K.D."/>
            <person name="Konstantinidis K.T."/>
            <person name="Eloe-Fadrosh E.A."/>
            <person name="Kyrpides N.C."/>
            <person name="Woyke T."/>
        </authorList>
    </citation>
    <scope>NUCLEOTIDE SEQUENCE</scope>
    <source>
        <strain evidence="1">GVMAG-M-3300009151-50</strain>
    </source>
</reference>
<proteinExistence type="predicted"/>
<name>A0A6C0ETY8_9ZZZZ</name>
<protein>
    <submittedName>
        <fullName evidence="1">Uncharacterized protein</fullName>
    </submittedName>
</protein>